<evidence type="ECO:0000313" key="2">
    <source>
        <dbReference type="EMBL" id="OWZ21356.1"/>
    </source>
</evidence>
<dbReference type="InterPro" id="IPR010998">
    <property type="entry name" value="Integrase_recombinase_N"/>
</dbReference>
<sequence>MHHRLLSLAEFQYNISFSATHIPGKPNAMTDAGSRAWGSTHSLYSVWFNLSSCSSRITIHQSLKCLGSMLRRNTMASSTIAKYHQYWRQWFAFAQQMMWSRWLSPANAFSRIPFRHTGHRLKYFATHLWPQGWNTADRGNRHSTILLKLSGIRWFHRRHKNVLPNSPRLELSLAGIKRLSAPRRKKQPLTPSFLRLLHRSLNPNRPRQRVVRISENWEGLSFHCLNRRNAFFSDGEGRRTSYKLATTVTVGLEGAKNDQFGRVS</sequence>
<dbReference type="GO" id="GO:0003677">
    <property type="term" value="F:DNA binding"/>
    <property type="evidence" value="ECO:0007669"/>
    <property type="project" value="UniProtKB-KW"/>
</dbReference>
<dbReference type="Proteomes" id="UP000198211">
    <property type="component" value="Unassembled WGS sequence"/>
</dbReference>
<gene>
    <name evidence="2" type="ORF">PHMEG_0004118</name>
</gene>
<name>A0A225WUN5_9STRA</name>
<dbReference type="AlphaFoldDB" id="A0A225WUN5"/>
<keyword evidence="1" id="KW-0238">DNA-binding</keyword>
<protein>
    <submittedName>
        <fullName evidence="2">Uncharacterized protein</fullName>
    </submittedName>
</protein>
<dbReference type="Gene3D" id="1.10.150.130">
    <property type="match status" value="1"/>
</dbReference>
<keyword evidence="3" id="KW-1185">Reference proteome</keyword>
<accession>A0A225WUN5</accession>
<organism evidence="2 3">
    <name type="scientific">Phytophthora megakarya</name>
    <dbReference type="NCBI Taxonomy" id="4795"/>
    <lineage>
        <taxon>Eukaryota</taxon>
        <taxon>Sar</taxon>
        <taxon>Stramenopiles</taxon>
        <taxon>Oomycota</taxon>
        <taxon>Peronosporomycetes</taxon>
        <taxon>Peronosporales</taxon>
        <taxon>Peronosporaceae</taxon>
        <taxon>Phytophthora</taxon>
    </lineage>
</organism>
<dbReference type="STRING" id="4795.A0A225WUN5"/>
<evidence type="ECO:0000256" key="1">
    <source>
        <dbReference type="ARBA" id="ARBA00023125"/>
    </source>
</evidence>
<reference evidence="3" key="1">
    <citation type="submission" date="2017-03" db="EMBL/GenBank/DDBJ databases">
        <title>Phytopthora megakarya and P. palmivora, two closely related causual agents of cacao black pod achieved similar genome size and gene model numbers by different mechanisms.</title>
        <authorList>
            <person name="Ali S."/>
            <person name="Shao J."/>
            <person name="Larry D.J."/>
            <person name="Kronmiller B."/>
            <person name="Shen D."/>
            <person name="Strem M.D."/>
            <person name="Melnick R.L."/>
            <person name="Guiltinan M.J."/>
            <person name="Tyler B.M."/>
            <person name="Meinhardt L.W."/>
            <person name="Bailey B.A."/>
        </authorList>
    </citation>
    <scope>NUCLEOTIDE SEQUENCE [LARGE SCALE GENOMIC DNA]</scope>
    <source>
        <strain evidence="3">zdho120</strain>
    </source>
</reference>
<evidence type="ECO:0000313" key="3">
    <source>
        <dbReference type="Proteomes" id="UP000198211"/>
    </source>
</evidence>
<dbReference type="OrthoDB" id="125406at2759"/>
<dbReference type="EMBL" id="NBNE01000234">
    <property type="protein sequence ID" value="OWZ21356.1"/>
    <property type="molecule type" value="Genomic_DNA"/>
</dbReference>
<proteinExistence type="predicted"/>
<comment type="caution">
    <text evidence="2">The sequence shown here is derived from an EMBL/GenBank/DDBJ whole genome shotgun (WGS) entry which is preliminary data.</text>
</comment>